<dbReference type="Pfam" id="PF13424">
    <property type="entry name" value="TPR_12"/>
    <property type="match status" value="1"/>
</dbReference>
<evidence type="ECO:0000259" key="1">
    <source>
        <dbReference type="Pfam" id="PF25000"/>
    </source>
</evidence>
<evidence type="ECO:0000313" key="3">
    <source>
        <dbReference type="Proteomes" id="UP000053732"/>
    </source>
</evidence>
<name>A0A0G4PN12_PENC3</name>
<dbReference type="EMBL" id="HG793157">
    <property type="protein sequence ID" value="CRL27749.1"/>
    <property type="molecule type" value="Genomic_DNA"/>
</dbReference>
<protein>
    <submittedName>
        <fullName evidence="2">Tetratricopeptide-like helical</fullName>
    </submittedName>
</protein>
<dbReference type="SUPFAM" id="SSF48452">
    <property type="entry name" value="TPR-like"/>
    <property type="match status" value="2"/>
</dbReference>
<organism evidence="2 3">
    <name type="scientific">Penicillium camemberti (strain FM 013)</name>
    <dbReference type="NCBI Taxonomy" id="1429867"/>
    <lineage>
        <taxon>Eukaryota</taxon>
        <taxon>Fungi</taxon>
        <taxon>Dikarya</taxon>
        <taxon>Ascomycota</taxon>
        <taxon>Pezizomycotina</taxon>
        <taxon>Eurotiomycetes</taxon>
        <taxon>Eurotiomycetidae</taxon>
        <taxon>Eurotiales</taxon>
        <taxon>Aspergillaceae</taxon>
        <taxon>Penicillium</taxon>
    </lineage>
</organism>
<feature type="domain" description="DUF7779" evidence="1">
    <location>
        <begin position="127"/>
        <end position="214"/>
    </location>
</feature>
<dbReference type="InterPro" id="IPR011990">
    <property type="entry name" value="TPR-like_helical_dom_sf"/>
</dbReference>
<proteinExistence type="predicted"/>
<dbReference type="PANTHER" id="PTHR35205:SF1">
    <property type="entry name" value="ZU5 DOMAIN-CONTAINING PROTEIN"/>
    <property type="match status" value="1"/>
</dbReference>
<dbReference type="PANTHER" id="PTHR35205">
    <property type="entry name" value="NB-ARC AND TPR DOMAIN PROTEIN"/>
    <property type="match status" value="1"/>
</dbReference>
<sequence>MILKDYWPQGSGSILVTSRDPSSKDMFTRKPSGLDLGPLSQKDSLFLFNHLTTTSNELEFDTARQISDALGGIPLAISQMAGIIRRQDLTLMEFFELYTDHKEHATLYETRFDTNSVTYGHSLSTVWAFGKLKPHTQQLLELISFLDPDVIGEDLLEASVELLSDGTPFKKSHYIEARTDLLRSSLVQRDKEKQQISVHRIVQDVILATMDVERKRSLFDQVVRILWADWPSAMPKPSKEPELPQPKSSGNRLYVGRWPACAAIYPHVLRMHQLWSAISDFSEATRLLFAKLLTDAACICEPSTHPDRDSLLADIHFCLGAIAMDASDFDTSRINKECSFNLVSKICKELGTADDRLYLAYAERGISRIQDKQYEEGEADLKEALRIRKDLQNYIPRSGEANMSWALLFQGKLEECNTLLLDSLAGREKALGGNDREDVRTGLILYAIGNLRTVQRQWEESFSYHRRAWHHMRETVGERDFYTANVAHKIAEHLIRLDHREEAIAMINDALEIWLVDPSAHKNEIARTTFLKGKLLSAMGKMQKASIALKVACRLRKEITKEDRDLESLTMEDFDDIVAFWAR</sequence>
<evidence type="ECO:0000313" key="2">
    <source>
        <dbReference type="EMBL" id="CRL27749.1"/>
    </source>
</evidence>
<gene>
    <name evidence="2" type="ORF">PCAMFM013_S024g000004</name>
</gene>
<keyword evidence="3" id="KW-1185">Reference proteome</keyword>
<dbReference type="SUPFAM" id="SSF52540">
    <property type="entry name" value="P-loop containing nucleoside triphosphate hydrolases"/>
    <property type="match status" value="1"/>
</dbReference>
<dbReference type="InterPro" id="IPR056681">
    <property type="entry name" value="DUF7779"/>
</dbReference>
<reference evidence="2 3" key="1">
    <citation type="journal article" date="2014" name="Nat. Commun.">
        <title>Multiple recent horizontal transfers of a large genomic region in cheese making fungi.</title>
        <authorList>
            <person name="Cheeseman K."/>
            <person name="Ropars J."/>
            <person name="Renault P."/>
            <person name="Dupont J."/>
            <person name="Gouzy J."/>
            <person name="Branca A."/>
            <person name="Abraham A.L."/>
            <person name="Ceppi M."/>
            <person name="Conseiller E."/>
            <person name="Debuchy R."/>
            <person name="Malagnac F."/>
            <person name="Goarin A."/>
            <person name="Silar P."/>
            <person name="Lacoste S."/>
            <person name="Sallet E."/>
            <person name="Bensimon A."/>
            <person name="Giraud T."/>
            <person name="Brygoo Y."/>
        </authorList>
    </citation>
    <scope>NUCLEOTIDE SEQUENCE [LARGE SCALE GENOMIC DNA]</scope>
    <source>
        <strain evidence="3">FM 013</strain>
    </source>
</reference>
<dbReference type="Pfam" id="PF25000">
    <property type="entry name" value="DUF7779"/>
    <property type="match status" value="1"/>
</dbReference>
<dbReference type="AlphaFoldDB" id="A0A0G4PN12"/>
<dbReference type="STRING" id="1429867.A0A0G4PN12"/>
<dbReference type="InterPro" id="IPR027417">
    <property type="entry name" value="P-loop_NTPase"/>
</dbReference>
<accession>A0A0G4PN12</accession>
<dbReference type="Gene3D" id="1.25.40.10">
    <property type="entry name" value="Tetratricopeptide repeat domain"/>
    <property type="match status" value="1"/>
</dbReference>
<dbReference type="Proteomes" id="UP000053732">
    <property type="component" value="Unassembled WGS sequence"/>
</dbReference>